<accession>A0AAE0EFG8</accession>
<keyword evidence="9" id="KW-1185">Reference proteome</keyword>
<proteinExistence type="predicted"/>
<dbReference type="Pfam" id="PF07714">
    <property type="entry name" value="PK_Tyr_Ser-Thr"/>
    <property type="match status" value="1"/>
</dbReference>
<keyword evidence="4" id="KW-0677">Repeat</keyword>
<keyword evidence="2" id="KW-0433">Leucine-rich repeat</keyword>
<evidence type="ECO:0000259" key="7">
    <source>
        <dbReference type="PROSITE" id="PS50011"/>
    </source>
</evidence>
<evidence type="ECO:0000313" key="8">
    <source>
        <dbReference type="EMBL" id="KAK3226164.1"/>
    </source>
</evidence>
<dbReference type="GO" id="GO:0005524">
    <property type="term" value="F:ATP binding"/>
    <property type="evidence" value="ECO:0007669"/>
    <property type="project" value="InterPro"/>
</dbReference>
<dbReference type="InterPro" id="IPR008271">
    <property type="entry name" value="Ser/Thr_kinase_AS"/>
</dbReference>
<sequence length="152" mass="17263">MVAIKLLNLHQKGPSRSFIDECNALRSIRHRNILKIITACSSIDHQGNDFKALVFEYMSNGSLYQWLHSSDEEQHRNKKLSLMQRLNIAIDVASALYYLHHDCETPIIHCDLKPTNVLLDDDMTAHVGDSGLARFLFEASNSLSKNKPSQLD</sequence>
<evidence type="ECO:0000313" key="9">
    <source>
        <dbReference type="Proteomes" id="UP001281410"/>
    </source>
</evidence>
<dbReference type="InterPro" id="IPR000719">
    <property type="entry name" value="Prot_kinase_dom"/>
</dbReference>
<comment type="caution">
    <text evidence="8">The sequence shown here is derived from an EMBL/GenBank/DDBJ whole genome shotgun (WGS) entry which is preliminary data.</text>
</comment>
<dbReference type="EMBL" id="JANJYJ010000002">
    <property type="protein sequence ID" value="KAK3226164.1"/>
    <property type="molecule type" value="Genomic_DNA"/>
</dbReference>
<gene>
    <name evidence="8" type="ORF">Dsin_006026</name>
</gene>
<dbReference type="SMART" id="SM00219">
    <property type="entry name" value="TyrKc"/>
    <property type="match status" value="1"/>
</dbReference>
<name>A0AAE0EFG8_9ROSI</name>
<keyword evidence="6" id="KW-0472">Membrane</keyword>
<evidence type="ECO:0000256" key="5">
    <source>
        <dbReference type="ARBA" id="ARBA00022989"/>
    </source>
</evidence>
<evidence type="ECO:0000256" key="6">
    <source>
        <dbReference type="ARBA" id="ARBA00023136"/>
    </source>
</evidence>
<dbReference type="PROSITE" id="PS50011">
    <property type="entry name" value="PROTEIN_KINASE_DOM"/>
    <property type="match status" value="1"/>
</dbReference>
<dbReference type="InterPro" id="IPR051809">
    <property type="entry name" value="Plant_receptor-like_S/T_kinase"/>
</dbReference>
<feature type="domain" description="Protein kinase" evidence="7">
    <location>
        <begin position="1"/>
        <end position="152"/>
    </location>
</feature>
<dbReference type="Gene3D" id="1.10.510.10">
    <property type="entry name" value="Transferase(Phosphotransferase) domain 1"/>
    <property type="match status" value="1"/>
</dbReference>
<reference evidence="8" key="1">
    <citation type="journal article" date="2023" name="Plant J.">
        <title>Genome sequences and population genomics provide insights into the demographic history, inbreeding, and mutation load of two 'living fossil' tree species of Dipteronia.</title>
        <authorList>
            <person name="Feng Y."/>
            <person name="Comes H.P."/>
            <person name="Chen J."/>
            <person name="Zhu S."/>
            <person name="Lu R."/>
            <person name="Zhang X."/>
            <person name="Li P."/>
            <person name="Qiu J."/>
            <person name="Olsen K.M."/>
            <person name="Qiu Y."/>
        </authorList>
    </citation>
    <scope>NUCLEOTIDE SEQUENCE</scope>
    <source>
        <strain evidence="8">NBL</strain>
    </source>
</reference>
<dbReference type="InterPro" id="IPR001245">
    <property type="entry name" value="Ser-Thr/Tyr_kinase_cat_dom"/>
</dbReference>
<evidence type="ECO:0000256" key="1">
    <source>
        <dbReference type="ARBA" id="ARBA00004370"/>
    </source>
</evidence>
<dbReference type="SUPFAM" id="SSF56112">
    <property type="entry name" value="Protein kinase-like (PK-like)"/>
    <property type="match status" value="1"/>
</dbReference>
<dbReference type="AlphaFoldDB" id="A0AAE0EFG8"/>
<dbReference type="InterPro" id="IPR020635">
    <property type="entry name" value="Tyr_kinase_cat_dom"/>
</dbReference>
<comment type="subcellular location">
    <subcellularLocation>
        <location evidence="1">Membrane</location>
    </subcellularLocation>
</comment>
<protein>
    <recommendedName>
        <fullName evidence="7">Protein kinase domain-containing protein</fullName>
    </recommendedName>
</protein>
<dbReference type="PANTHER" id="PTHR27008">
    <property type="entry name" value="OS04G0122200 PROTEIN"/>
    <property type="match status" value="1"/>
</dbReference>
<keyword evidence="5" id="KW-1133">Transmembrane helix</keyword>
<evidence type="ECO:0000256" key="2">
    <source>
        <dbReference type="ARBA" id="ARBA00022614"/>
    </source>
</evidence>
<organism evidence="8 9">
    <name type="scientific">Dipteronia sinensis</name>
    <dbReference type="NCBI Taxonomy" id="43782"/>
    <lineage>
        <taxon>Eukaryota</taxon>
        <taxon>Viridiplantae</taxon>
        <taxon>Streptophyta</taxon>
        <taxon>Embryophyta</taxon>
        <taxon>Tracheophyta</taxon>
        <taxon>Spermatophyta</taxon>
        <taxon>Magnoliopsida</taxon>
        <taxon>eudicotyledons</taxon>
        <taxon>Gunneridae</taxon>
        <taxon>Pentapetalae</taxon>
        <taxon>rosids</taxon>
        <taxon>malvids</taxon>
        <taxon>Sapindales</taxon>
        <taxon>Sapindaceae</taxon>
        <taxon>Hippocastanoideae</taxon>
        <taxon>Acereae</taxon>
        <taxon>Dipteronia</taxon>
    </lineage>
</organism>
<keyword evidence="3" id="KW-0812">Transmembrane</keyword>
<evidence type="ECO:0000256" key="3">
    <source>
        <dbReference type="ARBA" id="ARBA00022692"/>
    </source>
</evidence>
<dbReference type="GO" id="GO:0016020">
    <property type="term" value="C:membrane"/>
    <property type="evidence" value="ECO:0007669"/>
    <property type="project" value="UniProtKB-SubCell"/>
</dbReference>
<evidence type="ECO:0000256" key="4">
    <source>
        <dbReference type="ARBA" id="ARBA00022737"/>
    </source>
</evidence>
<dbReference type="Proteomes" id="UP001281410">
    <property type="component" value="Unassembled WGS sequence"/>
</dbReference>
<dbReference type="InterPro" id="IPR011009">
    <property type="entry name" value="Kinase-like_dom_sf"/>
</dbReference>
<dbReference type="GO" id="GO:0004713">
    <property type="term" value="F:protein tyrosine kinase activity"/>
    <property type="evidence" value="ECO:0007669"/>
    <property type="project" value="InterPro"/>
</dbReference>
<dbReference type="PROSITE" id="PS00108">
    <property type="entry name" value="PROTEIN_KINASE_ST"/>
    <property type="match status" value="1"/>
</dbReference>
<dbReference type="PANTHER" id="PTHR27008:SF499">
    <property type="entry name" value="OS06G0581500 PROTEIN"/>
    <property type="match status" value="1"/>
</dbReference>